<evidence type="ECO:0000256" key="1">
    <source>
        <dbReference type="SAM" id="Phobius"/>
    </source>
</evidence>
<dbReference type="AlphaFoldDB" id="K1LF84"/>
<proteinExistence type="predicted"/>
<accession>K1LF84</accession>
<keyword evidence="1" id="KW-0472">Membrane</keyword>
<evidence type="ECO:0000313" key="3">
    <source>
        <dbReference type="Proteomes" id="UP000006085"/>
    </source>
</evidence>
<keyword evidence="1" id="KW-0812">Transmembrane</keyword>
<keyword evidence="1" id="KW-1133">Transmembrane helix</keyword>
<reference evidence="2 3" key="1">
    <citation type="submission" date="2012-07" db="EMBL/GenBank/DDBJ databases">
        <title>The Genome Sequence of Bergeyella zoohelcum ATCC 43767.</title>
        <authorList>
            <consortium name="The Broad Institute Genome Sequencing Platform"/>
            <person name="Earl A."/>
            <person name="Ward D."/>
            <person name="Feldgarden M."/>
            <person name="Gevers D."/>
            <person name="Huys G."/>
            <person name="Walker B."/>
            <person name="Young S.K."/>
            <person name="Zeng Q."/>
            <person name="Gargeya S."/>
            <person name="Fitzgerald M."/>
            <person name="Haas B."/>
            <person name="Abouelleil A."/>
            <person name="Alvarado L."/>
            <person name="Arachchi H.M."/>
            <person name="Berlin A.M."/>
            <person name="Chapman S.B."/>
            <person name="Goldberg J."/>
            <person name="Griggs A."/>
            <person name="Gujja S."/>
            <person name="Hansen M."/>
            <person name="Howarth C."/>
            <person name="Imamovic A."/>
            <person name="Larimer J."/>
            <person name="McCowen C."/>
            <person name="Montmayeur A."/>
            <person name="Murphy C."/>
            <person name="Neiman D."/>
            <person name="Pearson M."/>
            <person name="Priest M."/>
            <person name="Roberts A."/>
            <person name="Saif S."/>
            <person name="Shea T."/>
            <person name="Sisk P."/>
            <person name="Sykes S."/>
            <person name="Wortman J."/>
            <person name="Nusbaum C."/>
            <person name="Birren B."/>
        </authorList>
    </citation>
    <scope>NUCLEOTIDE SEQUENCE [LARGE SCALE GENOMIC DNA]</scope>
    <source>
        <strain evidence="2 3">ATCC 43767</strain>
    </source>
</reference>
<dbReference type="EMBL" id="AGYA01000030">
    <property type="protein sequence ID" value="EKB55275.1"/>
    <property type="molecule type" value="Genomic_DNA"/>
</dbReference>
<keyword evidence="3" id="KW-1185">Reference proteome</keyword>
<dbReference type="HOGENOM" id="CLU_3325013_0_0_10"/>
<comment type="caution">
    <text evidence="2">The sequence shown here is derived from an EMBL/GenBank/DDBJ whole genome shotgun (WGS) entry which is preliminary data.</text>
</comment>
<sequence>MVLEIRVMQINKIMLQSIMMGIFLSVLQEISLQKIVKG</sequence>
<feature type="transmembrane region" description="Helical" evidence="1">
    <location>
        <begin position="13"/>
        <end position="32"/>
    </location>
</feature>
<organism evidence="2 3">
    <name type="scientific">Bergeyella zoohelcum ATCC 43767</name>
    <dbReference type="NCBI Taxonomy" id="883096"/>
    <lineage>
        <taxon>Bacteria</taxon>
        <taxon>Pseudomonadati</taxon>
        <taxon>Bacteroidota</taxon>
        <taxon>Flavobacteriia</taxon>
        <taxon>Flavobacteriales</taxon>
        <taxon>Weeksellaceae</taxon>
        <taxon>Bergeyella</taxon>
    </lineage>
</organism>
<protein>
    <submittedName>
        <fullName evidence="2">Uncharacterized protein</fullName>
    </submittedName>
</protein>
<dbReference type="Proteomes" id="UP000006085">
    <property type="component" value="Unassembled WGS sequence"/>
</dbReference>
<name>K1LF84_9FLAO</name>
<gene>
    <name evidence="2" type="ORF">HMPREF9699_01900</name>
</gene>
<evidence type="ECO:0000313" key="2">
    <source>
        <dbReference type="EMBL" id="EKB55275.1"/>
    </source>
</evidence>